<comment type="similarity">
    <text evidence="1">Belongs to the DNA2/NAM7 helicase family.</text>
</comment>
<name>A0A4S4NMC5_9BACT</name>
<evidence type="ECO:0000259" key="6">
    <source>
        <dbReference type="SMART" id="SM00487"/>
    </source>
</evidence>
<keyword evidence="4" id="KW-0347">Helicase</keyword>
<evidence type="ECO:0000256" key="2">
    <source>
        <dbReference type="ARBA" id="ARBA00022741"/>
    </source>
</evidence>
<keyword evidence="8" id="KW-1185">Reference proteome</keyword>
<keyword evidence="2" id="KW-0547">Nucleotide-binding</keyword>
<dbReference type="Gene3D" id="3.40.50.300">
    <property type="entry name" value="P-loop containing nucleotide triphosphate hydrolases"/>
    <property type="match status" value="2"/>
</dbReference>
<dbReference type="GO" id="GO:0043139">
    <property type="term" value="F:5'-3' DNA helicase activity"/>
    <property type="evidence" value="ECO:0007669"/>
    <property type="project" value="TreeGrafter"/>
</dbReference>
<dbReference type="GO" id="GO:0005524">
    <property type="term" value="F:ATP binding"/>
    <property type="evidence" value="ECO:0007669"/>
    <property type="project" value="UniProtKB-KW"/>
</dbReference>
<comment type="caution">
    <text evidence="7">The sequence shown here is derived from an EMBL/GenBank/DDBJ whole genome shotgun (WGS) entry which is preliminary data.</text>
</comment>
<dbReference type="RefSeq" id="WP_136455902.1">
    <property type="nucleotide sequence ID" value="NZ_SRSF01000001.1"/>
</dbReference>
<evidence type="ECO:0000256" key="3">
    <source>
        <dbReference type="ARBA" id="ARBA00022801"/>
    </source>
</evidence>
<dbReference type="InterPro" id="IPR027417">
    <property type="entry name" value="P-loop_NTPase"/>
</dbReference>
<dbReference type="OrthoDB" id="9757917at2"/>
<dbReference type="InterPro" id="IPR041679">
    <property type="entry name" value="DNA2/NAM7-like_C"/>
</dbReference>
<evidence type="ECO:0000256" key="5">
    <source>
        <dbReference type="ARBA" id="ARBA00022840"/>
    </source>
</evidence>
<organism evidence="7 8">
    <name type="scientific">Neolewinella litorea</name>
    <dbReference type="NCBI Taxonomy" id="2562452"/>
    <lineage>
        <taxon>Bacteria</taxon>
        <taxon>Pseudomonadati</taxon>
        <taxon>Bacteroidota</taxon>
        <taxon>Saprospiria</taxon>
        <taxon>Saprospirales</taxon>
        <taxon>Lewinellaceae</taxon>
        <taxon>Neolewinella</taxon>
    </lineage>
</organism>
<keyword evidence="3" id="KW-0378">Hydrolase</keyword>
<feature type="domain" description="Helicase ATP-binding" evidence="6">
    <location>
        <begin position="694"/>
        <end position="893"/>
    </location>
</feature>
<dbReference type="Pfam" id="PF13086">
    <property type="entry name" value="AAA_11"/>
    <property type="match status" value="2"/>
</dbReference>
<gene>
    <name evidence="7" type="ORF">E4021_00335</name>
</gene>
<sequence>MSSTPRDQAVSSFFYRRIRVVAGNTDVPATDRSDALRRLHQEIFERATETDNLHFSTLYARISYAAHKFGLPRQLIYHERQFRRAMAAALGDSDQAGRVNLGLKVAVALTQTLFDTPVPEELAEYDRMPFPPYRPAEVKRQFYLLRVVATELDPEMQLLTVREEKRAEISYTIPYGDAELADSPVAEAVRILEKISGPYVVLNLINAQLREDDRLYPSQIVIEPDFLVNVTDVAFCFSSGTDYQPWSSLPGRLLPFEKKPPLVRGNIVNTFLDVLIQEPNSEFKEVLPTMFALQPLELCTFSDREVYDLVRDLNHHYLTVKRFVVELLAGLDIDREKVMLEPTFLSPAYGLQGRLDLLQSQRDTESGLTSIVELKTSKIYQANQHGIRNDNFIQTVLYDLMINRALGKEANVRSYILYSIDYHNPVRYAPPQFTHQMIALSARNQLVAVEMLIAQLGQADADGGFRDLRKQTDALFGRLSPDRFRNLGRFAEEDHRTVLRTYGALSDLERRYFGAFLGFVAREQRLAKIGEQRTDHINGLASLWLDERRDKIERFELLDGLQFADYDVEANILTLNRAADADHLVKFRQGDIVALYGTPAAVSEPGDAVRSQIFKSTIIEVRQDALLLRPRNPQLNDGAFRRDPFWAIEKDVLDSSFKNHYLGLYLWAAAAPDFRARWLGLVPPAKAAPLSGGVATELTPEQDRILRKVITAPDYFLLWGPPGTGKTSMMLHHLVRYLLTNTEENVLLVAYTNRAVDEICESIEKIRTAEGLPFRNYLRIGSRLGTNEAYTDRLLQVRSEGIQRRKDLRALIDRTRIVVGTVSSVGGKNELFQLKRFDRIVIDEASQILEPLLGTLLTRAPRTLLIGDHRQLPAVVQQGEKATKVNDPNLKTIGLNDLSTSLFERLYLKAKQNDWTWAYDQLSHQGRMHQDIMRFPALHFYGGALDILPASVSRRELQLAPLMLRGNGHPLHQKLADRRMVFIDTEVDWESSDPKVNRHEARMIVRLVEAFTELYAATPAPIRAGDIGIITPYRAQIAYIRRELAAAGHLPDDFTVDTVERYQGSAKRIILMSLCANESVQLDRMSQLSSEGVDRKLNVAMTRAREHLVLVGCPDILRQNEIYAKLLDHVTTSPDARCTLP</sequence>
<dbReference type="InterPro" id="IPR047187">
    <property type="entry name" value="SF1_C_Upf1"/>
</dbReference>
<dbReference type="AlphaFoldDB" id="A0A4S4NMC5"/>
<dbReference type="GO" id="GO:0016787">
    <property type="term" value="F:hydrolase activity"/>
    <property type="evidence" value="ECO:0007669"/>
    <property type="project" value="UniProtKB-KW"/>
</dbReference>
<evidence type="ECO:0000256" key="4">
    <source>
        <dbReference type="ARBA" id="ARBA00022806"/>
    </source>
</evidence>
<dbReference type="PANTHER" id="PTHR43788:SF8">
    <property type="entry name" value="DNA-BINDING PROTEIN SMUBP-2"/>
    <property type="match status" value="1"/>
</dbReference>
<dbReference type="EMBL" id="SRSF01000001">
    <property type="protein sequence ID" value="THH41076.1"/>
    <property type="molecule type" value="Genomic_DNA"/>
</dbReference>
<protein>
    <recommendedName>
        <fullName evidence="6">Helicase ATP-binding domain-containing protein</fullName>
    </recommendedName>
</protein>
<dbReference type="PANTHER" id="PTHR43788">
    <property type="entry name" value="DNA2/NAM7 HELICASE FAMILY MEMBER"/>
    <property type="match status" value="1"/>
</dbReference>
<accession>A0A4S4NMC5</accession>
<evidence type="ECO:0000313" key="8">
    <source>
        <dbReference type="Proteomes" id="UP000308528"/>
    </source>
</evidence>
<dbReference type="InterPro" id="IPR041677">
    <property type="entry name" value="DNA2/NAM7_AAA_11"/>
</dbReference>
<keyword evidence="5" id="KW-0067">ATP-binding</keyword>
<reference evidence="7 8" key="1">
    <citation type="submission" date="2019-04" db="EMBL/GenBank/DDBJ databases">
        <title>Lewinella litorea sp. nov., isolated from a marine sand.</title>
        <authorList>
            <person name="Yoon J.-H."/>
        </authorList>
    </citation>
    <scope>NUCLEOTIDE SEQUENCE [LARGE SCALE GENOMIC DNA]</scope>
    <source>
        <strain evidence="7 8">HSMS-39</strain>
    </source>
</reference>
<dbReference type="InterPro" id="IPR014001">
    <property type="entry name" value="Helicase_ATP-bd"/>
</dbReference>
<dbReference type="InterPro" id="IPR050534">
    <property type="entry name" value="Coronavir_polyprotein_1ab"/>
</dbReference>
<evidence type="ECO:0000256" key="1">
    <source>
        <dbReference type="ARBA" id="ARBA00007913"/>
    </source>
</evidence>
<proteinExistence type="inferred from homology"/>
<dbReference type="SUPFAM" id="SSF52540">
    <property type="entry name" value="P-loop containing nucleoside triphosphate hydrolases"/>
    <property type="match status" value="1"/>
</dbReference>
<dbReference type="Pfam" id="PF13087">
    <property type="entry name" value="AAA_12"/>
    <property type="match status" value="1"/>
</dbReference>
<dbReference type="CDD" id="cd18808">
    <property type="entry name" value="SF1_C_Upf1"/>
    <property type="match status" value="1"/>
</dbReference>
<evidence type="ECO:0000313" key="7">
    <source>
        <dbReference type="EMBL" id="THH41076.1"/>
    </source>
</evidence>
<dbReference type="SMART" id="SM00487">
    <property type="entry name" value="DEXDc"/>
    <property type="match status" value="1"/>
</dbReference>
<dbReference type="Proteomes" id="UP000308528">
    <property type="component" value="Unassembled WGS sequence"/>
</dbReference>